<keyword evidence="1" id="KW-0808">Transferase</keyword>
<name>A0A5C5ZPB7_9BACT</name>
<dbReference type="RefSeq" id="WP_146400639.1">
    <property type="nucleotide sequence ID" value="NZ_SJPQ01000002.1"/>
</dbReference>
<comment type="caution">
    <text evidence="1">The sequence shown here is derived from an EMBL/GenBank/DDBJ whole genome shotgun (WGS) entry which is preliminary data.</text>
</comment>
<dbReference type="EMBL" id="SJPQ01000002">
    <property type="protein sequence ID" value="TWT89060.1"/>
    <property type="molecule type" value="Genomic_DNA"/>
</dbReference>
<organism evidence="1 2">
    <name type="scientific">Pseudobythopirellula maris</name>
    <dbReference type="NCBI Taxonomy" id="2527991"/>
    <lineage>
        <taxon>Bacteria</taxon>
        <taxon>Pseudomonadati</taxon>
        <taxon>Planctomycetota</taxon>
        <taxon>Planctomycetia</taxon>
        <taxon>Pirellulales</taxon>
        <taxon>Lacipirellulaceae</taxon>
        <taxon>Pseudobythopirellula</taxon>
    </lineage>
</organism>
<protein>
    <submittedName>
        <fullName evidence="1">Glucosyl-3-phosphoglycerate synthase</fullName>
        <ecNumber evidence="1">2.4.1.266</ecNumber>
    </submittedName>
</protein>
<keyword evidence="2" id="KW-1185">Reference proteome</keyword>
<keyword evidence="1" id="KW-0328">Glycosyltransferase</keyword>
<dbReference type="OrthoDB" id="9477at2"/>
<dbReference type="GO" id="GO:0016757">
    <property type="term" value="F:glycosyltransferase activity"/>
    <property type="evidence" value="ECO:0007669"/>
    <property type="project" value="UniProtKB-KW"/>
</dbReference>
<dbReference type="InterPro" id="IPR029044">
    <property type="entry name" value="Nucleotide-diphossugar_trans"/>
</dbReference>
<dbReference type="Proteomes" id="UP000315440">
    <property type="component" value="Unassembled WGS sequence"/>
</dbReference>
<dbReference type="Gene3D" id="3.90.550.10">
    <property type="entry name" value="Spore Coat Polysaccharide Biosynthesis Protein SpsA, Chain A"/>
    <property type="match status" value="1"/>
</dbReference>
<accession>A0A5C5ZPB7</accession>
<dbReference type="SUPFAM" id="SSF53448">
    <property type="entry name" value="Nucleotide-diphospho-sugar transferases"/>
    <property type="match status" value="1"/>
</dbReference>
<gene>
    <name evidence="1" type="primary">gpgS</name>
    <name evidence="1" type="ORF">Mal64_25520</name>
</gene>
<evidence type="ECO:0000313" key="2">
    <source>
        <dbReference type="Proteomes" id="UP000315440"/>
    </source>
</evidence>
<dbReference type="EC" id="2.4.1.266" evidence="1"/>
<reference evidence="1 2" key="1">
    <citation type="submission" date="2019-02" db="EMBL/GenBank/DDBJ databases">
        <title>Deep-cultivation of Planctomycetes and their phenomic and genomic characterization uncovers novel biology.</title>
        <authorList>
            <person name="Wiegand S."/>
            <person name="Jogler M."/>
            <person name="Boedeker C."/>
            <person name="Pinto D."/>
            <person name="Vollmers J."/>
            <person name="Rivas-Marin E."/>
            <person name="Kohn T."/>
            <person name="Peeters S.H."/>
            <person name="Heuer A."/>
            <person name="Rast P."/>
            <person name="Oberbeckmann S."/>
            <person name="Bunk B."/>
            <person name="Jeske O."/>
            <person name="Meyerdierks A."/>
            <person name="Storesund J.E."/>
            <person name="Kallscheuer N."/>
            <person name="Luecker S."/>
            <person name="Lage O.M."/>
            <person name="Pohl T."/>
            <person name="Merkel B.J."/>
            <person name="Hornburger P."/>
            <person name="Mueller R.-W."/>
            <person name="Bruemmer F."/>
            <person name="Labrenz M."/>
            <person name="Spormann A.M."/>
            <person name="Op Den Camp H."/>
            <person name="Overmann J."/>
            <person name="Amann R."/>
            <person name="Jetten M.S.M."/>
            <person name="Mascher T."/>
            <person name="Medema M.H."/>
            <person name="Devos D.P."/>
            <person name="Kaster A.-K."/>
            <person name="Ovreas L."/>
            <person name="Rohde M."/>
            <person name="Galperin M.Y."/>
            <person name="Jogler C."/>
        </authorList>
    </citation>
    <scope>NUCLEOTIDE SEQUENCE [LARGE SCALE GENOMIC DNA]</scope>
    <source>
        <strain evidence="1 2">Mal64</strain>
    </source>
</reference>
<proteinExistence type="predicted"/>
<dbReference type="AlphaFoldDB" id="A0A5C5ZPB7"/>
<sequence>MPDFAQRGPITTIHDLGTATPEALEERLRRAVKKHAIGLVLPVTASDMRAAPFANIVEHLAGADYLDSSVIVLNRTEDPADYREAVRLVSPMGPRARVLWTDGPRGQEALAELADAGFDVSVPGKGRAVWFAFGYLLADPNVKAFVLEDGDIENYDNDMLVRLCLPMAHPGMDFDFCKAFYARCTDRMHGRVVRLLMTPVLRALISVMGNDPYLVFLRSFRYTLAGEFAISATLARSNRIPCDWGLEVGTLAEVYRNTSAKRVCQVDIARIYDHKHQPMSLEDKTSGLMKMASDILRNLFRTLASRGMVFGRGHFIALRAAYLRIAQDAIRQYHADSLMNALNYDRHSEEQAIEAFAELITATGEAVNDDPSGSAALPTWTRVVTTLPDFQQRLRQIAEDDLAEYGG</sequence>
<evidence type="ECO:0000313" key="1">
    <source>
        <dbReference type="EMBL" id="TWT89060.1"/>
    </source>
</evidence>